<dbReference type="GeneID" id="60998638"/>
<evidence type="ECO:0000313" key="1">
    <source>
        <dbReference type="EMBL" id="GEL80813.1"/>
    </source>
</evidence>
<comment type="caution">
    <text evidence="1">The sequence shown here is derived from an EMBL/GenBank/DDBJ whole genome shotgun (WGS) entry which is preliminary data.</text>
</comment>
<evidence type="ECO:0000313" key="2">
    <source>
        <dbReference type="Proteomes" id="UP000321175"/>
    </source>
</evidence>
<accession>A0ABQ0VG05</accession>
<keyword evidence="2" id="KW-1185">Reference proteome</keyword>
<dbReference type="EMBL" id="BJWA01000013">
    <property type="protein sequence ID" value="GEL80813.1"/>
    <property type="molecule type" value="Genomic_DNA"/>
</dbReference>
<protein>
    <submittedName>
        <fullName evidence="1">Uncharacterized protein</fullName>
    </submittedName>
</protein>
<gene>
    <name evidence="1" type="ORF">EMU01_19570</name>
</gene>
<proteinExistence type="predicted"/>
<dbReference type="Proteomes" id="UP000321175">
    <property type="component" value="Unassembled WGS sequence"/>
</dbReference>
<sequence>MLKRAVFPLYEKKSYLVTYEVDGVRYGMYVTAIDEASAKWQVNQRLPESVIVGCEIGHPSDREWEEQR</sequence>
<reference evidence="1 2" key="1">
    <citation type="submission" date="2019-07" db="EMBL/GenBank/DDBJ databases">
        <title>Whole genome shotgun sequence of Enterococcus mundtii NBRC 100490.</title>
        <authorList>
            <person name="Hosoyama A."/>
            <person name="Uohara A."/>
            <person name="Ohji S."/>
            <person name="Ichikawa N."/>
        </authorList>
    </citation>
    <scope>NUCLEOTIDE SEQUENCE [LARGE SCALE GENOMIC DNA]</scope>
    <source>
        <strain evidence="1 2">NBRC 100490</strain>
    </source>
</reference>
<organism evidence="1 2">
    <name type="scientific">Enterococcus mundtii</name>
    <dbReference type="NCBI Taxonomy" id="53346"/>
    <lineage>
        <taxon>Bacteria</taxon>
        <taxon>Bacillati</taxon>
        <taxon>Bacillota</taxon>
        <taxon>Bacilli</taxon>
        <taxon>Lactobacillales</taxon>
        <taxon>Enterococcaceae</taxon>
        <taxon>Enterococcus</taxon>
    </lineage>
</organism>
<dbReference type="RefSeq" id="WP_071866956.1">
    <property type="nucleotide sequence ID" value="NZ_BJWA01000013.1"/>
</dbReference>
<name>A0ABQ0VG05_ENTMU</name>